<feature type="compositionally biased region" description="Low complexity" evidence="1">
    <location>
        <begin position="268"/>
        <end position="282"/>
    </location>
</feature>
<dbReference type="SUPFAM" id="SSF56059">
    <property type="entry name" value="Glutathione synthetase ATP-binding domain-like"/>
    <property type="match status" value="1"/>
</dbReference>
<protein>
    <submittedName>
        <fullName evidence="2">Uncharacterized protein</fullName>
    </submittedName>
</protein>
<sequence length="314" mass="32856">MRIGLVTADPGHPLLAAVTEVLTPGHRVEWLDPGGEAPGPDLSSLADVYLLKARTPRALALAALLEEHGAPVLNSAAATARCQDRVEMAEVARAAGLPFAATTAVATPGRLAAAGEPAAPLVIKSRFSRRHDLVTRADSAARLWELAAEWPDEPVVVQEFTANSGWDHKLWIVDGRLFAGLRRSELAPDGHGPTLPLPVGELPASWTDAALRAGEVFGLDVYGVDVLDAGGGAPLIVDINAFPGIRGQAGAPEALAELALRTAERGRTTTPGEGRTAAPGGRNSASPGERNWARPDERNSASPGERKLPEVSRN</sequence>
<gene>
    <name evidence="2" type="ORF">Scani_76960</name>
</gene>
<dbReference type="GO" id="GO:0018169">
    <property type="term" value="F:ribosomal S6-glutamic acid ligase activity"/>
    <property type="evidence" value="ECO:0007669"/>
    <property type="project" value="TreeGrafter"/>
</dbReference>
<proteinExistence type="predicted"/>
<dbReference type="RefSeq" id="WP_246296380.1">
    <property type="nucleotide sequence ID" value="NZ_BAAATH010000001.1"/>
</dbReference>
<dbReference type="EMBL" id="BLIN01000005">
    <property type="protein sequence ID" value="GFE11428.1"/>
    <property type="molecule type" value="Genomic_DNA"/>
</dbReference>
<dbReference type="PANTHER" id="PTHR21621">
    <property type="entry name" value="RIBOSOMAL PROTEIN S6 MODIFICATION PROTEIN"/>
    <property type="match status" value="1"/>
</dbReference>
<evidence type="ECO:0000256" key="1">
    <source>
        <dbReference type="SAM" id="MobiDB-lite"/>
    </source>
</evidence>
<dbReference type="Proteomes" id="UP000435837">
    <property type="component" value="Unassembled WGS sequence"/>
</dbReference>
<evidence type="ECO:0000313" key="3">
    <source>
        <dbReference type="Proteomes" id="UP000435837"/>
    </source>
</evidence>
<accession>A0A640SK10</accession>
<dbReference type="AlphaFoldDB" id="A0A640SK10"/>
<feature type="region of interest" description="Disordered" evidence="1">
    <location>
        <begin position="262"/>
        <end position="314"/>
    </location>
</feature>
<organism evidence="2 3">
    <name type="scientific">Streptomyces caniferus</name>
    <dbReference type="NCBI Taxonomy" id="285557"/>
    <lineage>
        <taxon>Bacteria</taxon>
        <taxon>Bacillati</taxon>
        <taxon>Actinomycetota</taxon>
        <taxon>Actinomycetes</taxon>
        <taxon>Kitasatosporales</taxon>
        <taxon>Streptomycetaceae</taxon>
        <taxon>Streptomyces</taxon>
    </lineage>
</organism>
<dbReference type="GO" id="GO:0009432">
    <property type="term" value="P:SOS response"/>
    <property type="evidence" value="ECO:0007669"/>
    <property type="project" value="TreeGrafter"/>
</dbReference>
<dbReference type="Gene3D" id="3.30.470.20">
    <property type="entry name" value="ATP-grasp fold, B domain"/>
    <property type="match status" value="1"/>
</dbReference>
<evidence type="ECO:0000313" key="2">
    <source>
        <dbReference type="EMBL" id="GFE11428.1"/>
    </source>
</evidence>
<feature type="compositionally biased region" description="Basic and acidic residues" evidence="1">
    <location>
        <begin position="291"/>
        <end position="314"/>
    </location>
</feature>
<name>A0A640SK10_9ACTN</name>
<comment type="caution">
    <text evidence="2">The sequence shown here is derived from an EMBL/GenBank/DDBJ whole genome shotgun (WGS) entry which is preliminary data.</text>
</comment>
<dbReference type="GO" id="GO:0005737">
    <property type="term" value="C:cytoplasm"/>
    <property type="evidence" value="ECO:0007669"/>
    <property type="project" value="TreeGrafter"/>
</dbReference>
<reference evidence="2 3" key="1">
    <citation type="submission" date="2019-12" db="EMBL/GenBank/DDBJ databases">
        <title>Whole genome shotgun sequence of Streptomyces caniferus NBRC 15389.</title>
        <authorList>
            <person name="Ichikawa N."/>
            <person name="Kimura A."/>
            <person name="Kitahashi Y."/>
            <person name="Komaki H."/>
            <person name="Tamura T."/>
        </authorList>
    </citation>
    <scope>NUCLEOTIDE SEQUENCE [LARGE SCALE GENOMIC DNA]</scope>
    <source>
        <strain evidence="2 3">NBRC 15389</strain>
    </source>
</reference>
<dbReference type="PANTHER" id="PTHR21621:SF0">
    <property type="entry name" value="BETA-CITRYLGLUTAMATE SYNTHASE B-RELATED"/>
    <property type="match status" value="1"/>
</dbReference>
<dbReference type="Gene3D" id="3.40.50.20">
    <property type="match status" value="1"/>
</dbReference>